<keyword evidence="4" id="KW-1185">Reference proteome</keyword>
<feature type="domain" description="Enoyl reductase (ER)" evidence="2">
    <location>
        <begin position="17"/>
        <end position="326"/>
    </location>
</feature>
<dbReference type="PANTHER" id="PTHR43205">
    <property type="entry name" value="PROSTAGLANDIN REDUCTASE"/>
    <property type="match status" value="1"/>
</dbReference>
<dbReference type="InterPro" id="IPR020843">
    <property type="entry name" value="ER"/>
</dbReference>
<proteinExistence type="predicted"/>
<dbReference type="InterPro" id="IPR045010">
    <property type="entry name" value="MDR_fam"/>
</dbReference>
<protein>
    <recommendedName>
        <fullName evidence="2">Enoyl reductase (ER) domain-containing protein</fullName>
    </recommendedName>
</protein>
<sequence length="329" mass="34973">MITREIRLAAHVTEEPGLDHFALAETEVDGEVIVRTDYVGLAATYLELMRADCRIPVPAWQPGDRVGAAVVGTVVRSDSPDLAVGDLVQSMTGWSEYSAGPAAQYVKLDRDLFPEPSYHLGQGVTAYYGMADVAAVGEGDVVFVSGAAGGVGSLAGQIAKCRGAARVIGSAGSRAKAAYLVDELGYDAAFDYHDGPVADRLRELAPEGITVFFDVVGGEQYQAAVRTARPGARFALCGSLSHQLGGGADRFPEPDRAAAQARGIELLPFSCHHTPEQVAAWREYFPRWLGEGRFVFPQTIVEGGIKEVPGAFLSMLKGSYRGNVAVRLA</sequence>
<evidence type="ECO:0000256" key="1">
    <source>
        <dbReference type="ARBA" id="ARBA00023002"/>
    </source>
</evidence>
<evidence type="ECO:0000313" key="4">
    <source>
        <dbReference type="Proteomes" id="UP000576393"/>
    </source>
</evidence>
<dbReference type="InterPro" id="IPR013149">
    <property type="entry name" value="ADH-like_C"/>
</dbReference>
<dbReference type="Gene3D" id="3.40.50.720">
    <property type="entry name" value="NAD(P)-binding Rossmann-like Domain"/>
    <property type="match status" value="1"/>
</dbReference>
<dbReference type="Gene3D" id="3.90.180.10">
    <property type="entry name" value="Medium-chain alcohol dehydrogenases, catalytic domain"/>
    <property type="match status" value="1"/>
</dbReference>
<dbReference type="Pfam" id="PF00107">
    <property type="entry name" value="ADH_zinc_N"/>
    <property type="match status" value="1"/>
</dbReference>
<accession>A0A852UY27</accession>
<dbReference type="PANTHER" id="PTHR43205:SF7">
    <property type="entry name" value="PROSTAGLANDIN REDUCTASE 1"/>
    <property type="match status" value="1"/>
</dbReference>
<dbReference type="InterPro" id="IPR036291">
    <property type="entry name" value="NAD(P)-bd_dom_sf"/>
</dbReference>
<dbReference type="SUPFAM" id="SSF50129">
    <property type="entry name" value="GroES-like"/>
    <property type="match status" value="1"/>
</dbReference>
<organism evidence="3 4">
    <name type="scientific">Streptosporangium sandarakinum</name>
    <dbReference type="NCBI Taxonomy" id="1260955"/>
    <lineage>
        <taxon>Bacteria</taxon>
        <taxon>Bacillati</taxon>
        <taxon>Actinomycetota</taxon>
        <taxon>Actinomycetes</taxon>
        <taxon>Streptosporangiales</taxon>
        <taxon>Streptosporangiaceae</taxon>
        <taxon>Streptosporangium</taxon>
    </lineage>
</organism>
<dbReference type="SUPFAM" id="SSF51735">
    <property type="entry name" value="NAD(P)-binding Rossmann-fold domains"/>
    <property type="match status" value="1"/>
</dbReference>
<comment type="caution">
    <text evidence="3">The sequence shown here is derived from an EMBL/GenBank/DDBJ whole genome shotgun (WGS) entry which is preliminary data.</text>
</comment>
<evidence type="ECO:0000259" key="2">
    <source>
        <dbReference type="SMART" id="SM00829"/>
    </source>
</evidence>
<dbReference type="AlphaFoldDB" id="A0A852UY27"/>
<dbReference type="EMBL" id="JACCCO010000001">
    <property type="protein sequence ID" value="NYF40556.1"/>
    <property type="molecule type" value="Genomic_DNA"/>
</dbReference>
<dbReference type="GO" id="GO:0016628">
    <property type="term" value="F:oxidoreductase activity, acting on the CH-CH group of donors, NAD or NADP as acceptor"/>
    <property type="evidence" value="ECO:0007669"/>
    <property type="project" value="InterPro"/>
</dbReference>
<reference evidence="3 4" key="1">
    <citation type="submission" date="2020-07" db="EMBL/GenBank/DDBJ databases">
        <title>Sequencing the genomes of 1000 actinobacteria strains.</title>
        <authorList>
            <person name="Klenk H.-P."/>
        </authorList>
    </citation>
    <scope>NUCLEOTIDE SEQUENCE [LARGE SCALE GENOMIC DNA]</scope>
    <source>
        <strain evidence="3 4">DSM 45763</strain>
    </source>
</reference>
<dbReference type="Pfam" id="PF16884">
    <property type="entry name" value="ADH_N_2"/>
    <property type="match status" value="1"/>
</dbReference>
<dbReference type="RefSeq" id="WP_179820426.1">
    <property type="nucleotide sequence ID" value="NZ_JACCCO010000001.1"/>
</dbReference>
<dbReference type="CDD" id="cd05288">
    <property type="entry name" value="PGDH"/>
    <property type="match status" value="1"/>
</dbReference>
<dbReference type="InterPro" id="IPR011032">
    <property type="entry name" value="GroES-like_sf"/>
</dbReference>
<dbReference type="Proteomes" id="UP000576393">
    <property type="component" value="Unassembled WGS sequence"/>
</dbReference>
<dbReference type="SMART" id="SM00829">
    <property type="entry name" value="PKS_ER"/>
    <property type="match status" value="1"/>
</dbReference>
<keyword evidence="1" id="KW-0560">Oxidoreductase</keyword>
<name>A0A852UY27_9ACTN</name>
<dbReference type="InterPro" id="IPR041694">
    <property type="entry name" value="ADH_N_2"/>
</dbReference>
<gene>
    <name evidence="3" type="ORF">HDA43_002715</name>
</gene>
<evidence type="ECO:0000313" key="3">
    <source>
        <dbReference type="EMBL" id="NYF40556.1"/>
    </source>
</evidence>